<sequence length="561" mass="62445">MDRSKTKVAVVGGGPAGMAALKELRELGFDVTLFERRKDVGGIWTWTEDRSITTALKETQLCNSKFGVCSASAFRDWRTGYANTERKVGLERFPNIRRWACDSSQSRSNYPPYLTAPQMGSYLRSYAKEFGLYKNIEFGKTVTRFEKSAGTAKWKLTFADEPDAPKSFDKIVWATGGFLEPKSVAFEGQDQFAGRILHSQDVRNLEDFKGQNVMVLGIGNTAGDITISLVHHANKVYLSHRRGTKIFKRSGADGLPTDIFLTPTVCAIMWWIEAHLPSLFGKIMDITIDSNFKENWGENKAAWGLAQSPSTGDGVHIIVCNDDLIPLIKEGKVTSTQGIKRILGPKRVEMDDGLVIDDVDAITTCVGYYDDMGMLSDALTFVDAPGEAAPLPNLYMGIFPLEHSDSVAIISNVHLNGPQIPGRELAAMAVAQIWAGNSSLPSKPSMDTWVRKHQEWLGKRIARAHGLHRGEVPSIQWMYFVHDAAGTALYDNIGWSWKAWKLWWSDRELYKALAHGPATSHGFRLFETGKRAVWKDARQAVLDVNAEVKRLKEAAGKKKKD</sequence>
<keyword evidence="5" id="KW-0560">Oxidoreductase</keyword>
<evidence type="ECO:0000313" key="6">
    <source>
        <dbReference type="EMBL" id="PMD63103.1"/>
    </source>
</evidence>
<dbReference type="GO" id="GO:0004499">
    <property type="term" value="F:N,N-dimethylaniline monooxygenase activity"/>
    <property type="evidence" value="ECO:0007669"/>
    <property type="project" value="InterPro"/>
</dbReference>
<accession>A0A2J6TJB1</accession>
<evidence type="ECO:0000256" key="1">
    <source>
        <dbReference type="ARBA" id="ARBA00009183"/>
    </source>
</evidence>
<dbReference type="RefSeq" id="XP_024740007.1">
    <property type="nucleotide sequence ID" value="XM_024886551.1"/>
</dbReference>
<reference evidence="6 7" key="1">
    <citation type="submission" date="2016-04" db="EMBL/GenBank/DDBJ databases">
        <title>A degradative enzymes factory behind the ericoid mycorrhizal symbiosis.</title>
        <authorList>
            <consortium name="DOE Joint Genome Institute"/>
            <person name="Martino E."/>
            <person name="Morin E."/>
            <person name="Grelet G."/>
            <person name="Kuo A."/>
            <person name="Kohler A."/>
            <person name="Daghino S."/>
            <person name="Barry K."/>
            <person name="Choi C."/>
            <person name="Cichocki N."/>
            <person name="Clum A."/>
            <person name="Copeland A."/>
            <person name="Hainaut M."/>
            <person name="Haridas S."/>
            <person name="Labutti K."/>
            <person name="Lindquist E."/>
            <person name="Lipzen A."/>
            <person name="Khouja H.-R."/>
            <person name="Murat C."/>
            <person name="Ohm R."/>
            <person name="Olson A."/>
            <person name="Spatafora J."/>
            <person name="Veneault-Fourrey C."/>
            <person name="Henrissat B."/>
            <person name="Grigoriev I."/>
            <person name="Martin F."/>
            <person name="Perotto S."/>
        </authorList>
    </citation>
    <scope>NUCLEOTIDE SEQUENCE [LARGE SCALE GENOMIC DNA]</scope>
    <source>
        <strain evidence="6 7">E</strain>
    </source>
</reference>
<dbReference type="InterPro" id="IPR050346">
    <property type="entry name" value="FMO-like"/>
</dbReference>
<evidence type="ECO:0000256" key="4">
    <source>
        <dbReference type="ARBA" id="ARBA00022857"/>
    </source>
</evidence>
<keyword evidence="3" id="KW-0274">FAD</keyword>
<dbReference type="InterPro" id="IPR000960">
    <property type="entry name" value="Flavin_mOase"/>
</dbReference>
<dbReference type="OrthoDB" id="66881at2759"/>
<evidence type="ECO:0000256" key="5">
    <source>
        <dbReference type="ARBA" id="ARBA00023002"/>
    </source>
</evidence>
<dbReference type="SUPFAM" id="SSF51905">
    <property type="entry name" value="FAD/NAD(P)-binding domain"/>
    <property type="match status" value="1"/>
</dbReference>
<dbReference type="InParanoid" id="A0A2J6TJB1"/>
<dbReference type="GO" id="GO:0050661">
    <property type="term" value="F:NADP binding"/>
    <property type="evidence" value="ECO:0007669"/>
    <property type="project" value="InterPro"/>
</dbReference>
<dbReference type="InterPro" id="IPR020946">
    <property type="entry name" value="Flavin_mOase-like"/>
</dbReference>
<keyword evidence="4" id="KW-0521">NADP</keyword>
<keyword evidence="7" id="KW-1185">Reference proteome</keyword>
<dbReference type="InterPro" id="IPR036188">
    <property type="entry name" value="FAD/NAD-bd_sf"/>
</dbReference>
<dbReference type="EMBL" id="KZ613782">
    <property type="protein sequence ID" value="PMD63103.1"/>
    <property type="molecule type" value="Genomic_DNA"/>
</dbReference>
<dbReference type="PRINTS" id="PR00370">
    <property type="entry name" value="FMOXYGENASE"/>
</dbReference>
<dbReference type="Proteomes" id="UP000235371">
    <property type="component" value="Unassembled WGS sequence"/>
</dbReference>
<evidence type="ECO:0000256" key="2">
    <source>
        <dbReference type="ARBA" id="ARBA00022630"/>
    </source>
</evidence>
<keyword evidence="2" id="KW-0285">Flavoprotein</keyword>
<comment type="similarity">
    <text evidence="1">Belongs to the FMO family.</text>
</comment>
<protein>
    <submittedName>
        <fullName evidence="6">FAD/NAD(P)-binding domain-containing protein</fullName>
    </submittedName>
</protein>
<dbReference type="Pfam" id="PF00743">
    <property type="entry name" value="FMO-like"/>
    <property type="match status" value="1"/>
</dbReference>
<evidence type="ECO:0000256" key="3">
    <source>
        <dbReference type="ARBA" id="ARBA00022827"/>
    </source>
</evidence>
<dbReference type="Pfam" id="PF13450">
    <property type="entry name" value="NAD_binding_8"/>
    <property type="match status" value="1"/>
</dbReference>
<dbReference type="AlphaFoldDB" id="A0A2J6TJB1"/>
<proteinExistence type="inferred from homology"/>
<organism evidence="6 7">
    <name type="scientific">Hyaloscypha bicolor E</name>
    <dbReference type="NCBI Taxonomy" id="1095630"/>
    <lineage>
        <taxon>Eukaryota</taxon>
        <taxon>Fungi</taxon>
        <taxon>Dikarya</taxon>
        <taxon>Ascomycota</taxon>
        <taxon>Pezizomycotina</taxon>
        <taxon>Leotiomycetes</taxon>
        <taxon>Helotiales</taxon>
        <taxon>Hyaloscyphaceae</taxon>
        <taxon>Hyaloscypha</taxon>
        <taxon>Hyaloscypha bicolor</taxon>
    </lineage>
</organism>
<name>A0A2J6TJB1_9HELO</name>
<dbReference type="GO" id="GO:0050660">
    <property type="term" value="F:flavin adenine dinucleotide binding"/>
    <property type="evidence" value="ECO:0007669"/>
    <property type="project" value="InterPro"/>
</dbReference>
<dbReference type="Gene3D" id="3.50.50.60">
    <property type="entry name" value="FAD/NAD(P)-binding domain"/>
    <property type="match status" value="4"/>
</dbReference>
<dbReference type="PANTHER" id="PTHR23023">
    <property type="entry name" value="DIMETHYLANILINE MONOOXYGENASE"/>
    <property type="match status" value="1"/>
</dbReference>
<evidence type="ECO:0000313" key="7">
    <source>
        <dbReference type="Proteomes" id="UP000235371"/>
    </source>
</evidence>
<gene>
    <name evidence="6" type="ORF">K444DRAFT_661190</name>
</gene>
<dbReference type="PIRSF" id="PIRSF000332">
    <property type="entry name" value="FMO"/>
    <property type="match status" value="1"/>
</dbReference>
<dbReference type="GeneID" id="36594628"/>